<organism evidence="1 2">
    <name type="scientific">Coemansia nantahalensis</name>
    <dbReference type="NCBI Taxonomy" id="2789366"/>
    <lineage>
        <taxon>Eukaryota</taxon>
        <taxon>Fungi</taxon>
        <taxon>Fungi incertae sedis</taxon>
        <taxon>Zoopagomycota</taxon>
        <taxon>Kickxellomycotina</taxon>
        <taxon>Kickxellomycetes</taxon>
        <taxon>Kickxellales</taxon>
        <taxon>Kickxellaceae</taxon>
        <taxon>Coemansia</taxon>
    </lineage>
</organism>
<dbReference type="EMBL" id="JANBUJ010001088">
    <property type="protein sequence ID" value="KAJ2768787.1"/>
    <property type="molecule type" value="Genomic_DNA"/>
</dbReference>
<gene>
    <name evidence="1" type="ORF">IWQ57_003386</name>
</gene>
<comment type="caution">
    <text evidence="1">The sequence shown here is derived from an EMBL/GenBank/DDBJ whole genome shotgun (WGS) entry which is preliminary data.</text>
</comment>
<sequence length="433" mass="47118">MFGDIGAFLAGEASGCLQRCGADAVAQFCSVLSDVESGLATEAGPESRERAVRRAASPFEHALELVCRRTAAENDAEPWWALMLADAALLQALAHIALGHDGDYTLKVLNDLDRAIVIGGASGARLRWIHQATARIEGASEWLRRKAADDKARRALAQQQQQQQQQQQRPVIGLPAPPAVAHPVRRYSASQMDVVRFLELIRDLDAATPFVIEGAISFWPALGDRAWSDMEYLRSAVGGHRLVPVELGAAYTDAGWTQTLVPFDQLLDAIADPGSSGEPPGYLAQHDLLAQAPKLRRDIVLPDYALVDTGRRSAATADADDVTVNVWLGPRGTVSPLHHDPADNLFAQVVGHKYFKLYAPSETPSLYPHPPGSLLANTSQVDAAAPDAARHPRAVDARFVETVVWPGDLLYIPPRWWHYVRSLSTSASVSMWF</sequence>
<accession>A0ACC1JX17</accession>
<dbReference type="Proteomes" id="UP001140234">
    <property type="component" value="Unassembled WGS sequence"/>
</dbReference>
<proteinExistence type="predicted"/>
<evidence type="ECO:0000313" key="2">
    <source>
        <dbReference type="Proteomes" id="UP001140234"/>
    </source>
</evidence>
<keyword evidence="2" id="KW-1185">Reference proteome</keyword>
<reference evidence="1" key="1">
    <citation type="submission" date="2022-07" db="EMBL/GenBank/DDBJ databases">
        <title>Phylogenomic reconstructions and comparative analyses of Kickxellomycotina fungi.</title>
        <authorList>
            <person name="Reynolds N.K."/>
            <person name="Stajich J.E."/>
            <person name="Barry K."/>
            <person name="Grigoriev I.V."/>
            <person name="Crous P."/>
            <person name="Smith M.E."/>
        </authorList>
    </citation>
    <scope>NUCLEOTIDE SEQUENCE</scope>
    <source>
        <strain evidence="1">CBS 109366</strain>
    </source>
</reference>
<protein>
    <submittedName>
        <fullName evidence="1">Uncharacterized protein</fullName>
    </submittedName>
</protein>
<evidence type="ECO:0000313" key="1">
    <source>
        <dbReference type="EMBL" id="KAJ2768787.1"/>
    </source>
</evidence>
<name>A0ACC1JX17_9FUNG</name>